<evidence type="ECO:0000256" key="3">
    <source>
        <dbReference type="ARBA" id="ARBA00012599"/>
    </source>
</evidence>
<comment type="catalytic activity">
    <reaction evidence="1">
        <text>Endohydrolysis of (1-&gt;3)- or (1-&gt;4)-linkages in beta-D-glucans when the glucose residue whose reducing group is involved in the linkage to be hydrolyzed is itself substituted at C-3.</text>
        <dbReference type="EC" id="3.2.1.6"/>
    </reaction>
</comment>
<name>A0A2T3B7L5_AMORE</name>
<dbReference type="InterPro" id="IPR013320">
    <property type="entry name" value="ConA-like_dom_sf"/>
</dbReference>
<protein>
    <recommendedName>
        <fullName evidence="3">endo-1,3(4)-beta-glucanase</fullName>
        <ecNumber evidence="3">3.2.1.6</ecNumber>
    </recommendedName>
</protein>
<dbReference type="OrthoDB" id="192832at2759"/>
<accession>A0A2T3B7L5</accession>
<dbReference type="Proteomes" id="UP000241818">
    <property type="component" value="Unassembled WGS sequence"/>
</dbReference>
<dbReference type="AlphaFoldDB" id="A0A2T3B7L5"/>
<dbReference type="Pfam" id="PF26113">
    <property type="entry name" value="GH16_XgeA"/>
    <property type="match status" value="1"/>
</dbReference>
<gene>
    <name evidence="8" type="ORF">M430DRAFT_56713</name>
</gene>
<feature type="signal peptide" evidence="6">
    <location>
        <begin position="1"/>
        <end position="23"/>
    </location>
</feature>
<dbReference type="GO" id="GO:0052861">
    <property type="term" value="F:endo-1,3(4)-beta-glucanase activity"/>
    <property type="evidence" value="ECO:0007669"/>
    <property type="project" value="UniProtKB-EC"/>
</dbReference>
<dbReference type="RefSeq" id="XP_024722877.1">
    <property type="nucleotide sequence ID" value="XM_024868628.1"/>
</dbReference>
<dbReference type="InterPro" id="IPR000757">
    <property type="entry name" value="Beta-glucanase-like"/>
</dbReference>
<evidence type="ECO:0000313" key="9">
    <source>
        <dbReference type="Proteomes" id="UP000241818"/>
    </source>
</evidence>
<keyword evidence="5" id="KW-0326">Glycosidase</keyword>
<dbReference type="InterPro" id="IPR050546">
    <property type="entry name" value="Glycosyl_Hydrlase_16"/>
</dbReference>
<evidence type="ECO:0000313" key="8">
    <source>
        <dbReference type="EMBL" id="PSS22831.1"/>
    </source>
</evidence>
<dbReference type="PANTHER" id="PTHR10963">
    <property type="entry name" value="GLYCOSYL HYDROLASE-RELATED"/>
    <property type="match status" value="1"/>
</dbReference>
<dbReference type="CDD" id="cd02181">
    <property type="entry name" value="GH16_fungal_Lam16A_glucanase"/>
    <property type="match status" value="1"/>
</dbReference>
<dbReference type="PROSITE" id="PS51762">
    <property type="entry name" value="GH16_2"/>
    <property type="match status" value="1"/>
</dbReference>
<keyword evidence="9" id="KW-1185">Reference proteome</keyword>
<dbReference type="GO" id="GO:0009251">
    <property type="term" value="P:glucan catabolic process"/>
    <property type="evidence" value="ECO:0007669"/>
    <property type="project" value="TreeGrafter"/>
</dbReference>
<dbReference type="InParanoid" id="A0A2T3B7L5"/>
<dbReference type="PANTHER" id="PTHR10963:SF24">
    <property type="entry name" value="GLYCOSIDASE C21B10.07-RELATED"/>
    <property type="match status" value="1"/>
</dbReference>
<evidence type="ECO:0000256" key="6">
    <source>
        <dbReference type="SAM" id="SignalP"/>
    </source>
</evidence>
<feature type="domain" description="GH16" evidence="7">
    <location>
        <begin position="20"/>
        <end position="282"/>
    </location>
</feature>
<comment type="similarity">
    <text evidence="2">Belongs to the glycosyl hydrolase 16 family.</text>
</comment>
<sequence>MRTSRLLLRFGASLFCAAGITSATYVIEDIYDTDNFFDSFNFYTGGDPTAGFVKYVGAVTANDSSLAGYSSGAVYLGVDHKTRNPTGGRDSVRLASNKAYTKGLFIADIAHMPNGICGVWGAFWTFGPNWPSSGEIDIIEGVNMQATDSITLHTSPGCTLGSTGSLPTSNLSNTNCNTGNGNDGCSFSTANTEAFGTGFNAIGGGIYAMEWTSSAIKVYFFPRYSIPADITAGHPDPTRWGMPMASFSGSGCDIDSHFGQHAIVFDITFCGQWAGNVWSSSPCASKAPTCNAYVAQNPAAFTGAYWLINSVKVYQE</sequence>
<dbReference type="STRING" id="857342.A0A2T3B7L5"/>
<proteinExistence type="inferred from homology"/>
<keyword evidence="6" id="KW-0732">Signal</keyword>
<evidence type="ECO:0000259" key="7">
    <source>
        <dbReference type="PROSITE" id="PS51762"/>
    </source>
</evidence>
<dbReference type="Gene3D" id="2.60.120.200">
    <property type="match status" value="1"/>
</dbReference>
<evidence type="ECO:0000256" key="2">
    <source>
        <dbReference type="ARBA" id="ARBA00006865"/>
    </source>
</evidence>
<reference evidence="8 9" key="1">
    <citation type="journal article" date="2018" name="New Phytol.">
        <title>Comparative genomics and transcriptomics depict ericoid mycorrhizal fungi as versatile saprotrophs and plant mutualists.</title>
        <authorList>
            <person name="Martino E."/>
            <person name="Morin E."/>
            <person name="Grelet G.A."/>
            <person name="Kuo A."/>
            <person name="Kohler A."/>
            <person name="Daghino S."/>
            <person name="Barry K.W."/>
            <person name="Cichocki N."/>
            <person name="Clum A."/>
            <person name="Dockter R.B."/>
            <person name="Hainaut M."/>
            <person name="Kuo R.C."/>
            <person name="LaButti K."/>
            <person name="Lindahl B.D."/>
            <person name="Lindquist E.A."/>
            <person name="Lipzen A."/>
            <person name="Khouja H.R."/>
            <person name="Magnuson J."/>
            <person name="Murat C."/>
            <person name="Ohm R.A."/>
            <person name="Singer S.W."/>
            <person name="Spatafora J.W."/>
            <person name="Wang M."/>
            <person name="Veneault-Fourrey C."/>
            <person name="Henrissat B."/>
            <person name="Grigoriev I.V."/>
            <person name="Martin F.M."/>
            <person name="Perotto S."/>
        </authorList>
    </citation>
    <scope>NUCLEOTIDE SEQUENCE [LARGE SCALE GENOMIC DNA]</scope>
    <source>
        <strain evidence="8 9">ATCC 22711</strain>
    </source>
</reference>
<feature type="chain" id="PRO_5015510976" description="endo-1,3(4)-beta-glucanase" evidence="6">
    <location>
        <begin position="24"/>
        <end position="316"/>
    </location>
</feature>
<evidence type="ECO:0000256" key="4">
    <source>
        <dbReference type="ARBA" id="ARBA00022801"/>
    </source>
</evidence>
<evidence type="ECO:0000256" key="5">
    <source>
        <dbReference type="ARBA" id="ARBA00023295"/>
    </source>
</evidence>
<dbReference type="EMBL" id="KZ679008">
    <property type="protein sequence ID" value="PSS22831.1"/>
    <property type="molecule type" value="Genomic_DNA"/>
</dbReference>
<dbReference type="EC" id="3.2.1.6" evidence="3"/>
<dbReference type="SUPFAM" id="SSF49899">
    <property type="entry name" value="Concanavalin A-like lectins/glucanases"/>
    <property type="match status" value="1"/>
</dbReference>
<evidence type="ECO:0000256" key="1">
    <source>
        <dbReference type="ARBA" id="ARBA00000124"/>
    </source>
</evidence>
<dbReference type="FunFam" id="2.60.120.200:FF:000114">
    <property type="entry name" value="Probable endo-1,3(4)-beta-glucanase NFIA_089530"/>
    <property type="match status" value="1"/>
</dbReference>
<keyword evidence="4 8" id="KW-0378">Hydrolase</keyword>
<organism evidence="8 9">
    <name type="scientific">Amorphotheca resinae ATCC 22711</name>
    <dbReference type="NCBI Taxonomy" id="857342"/>
    <lineage>
        <taxon>Eukaryota</taxon>
        <taxon>Fungi</taxon>
        <taxon>Dikarya</taxon>
        <taxon>Ascomycota</taxon>
        <taxon>Pezizomycotina</taxon>
        <taxon>Leotiomycetes</taxon>
        <taxon>Helotiales</taxon>
        <taxon>Amorphothecaceae</taxon>
        <taxon>Amorphotheca</taxon>
    </lineage>
</organism>
<dbReference type="GeneID" id="36576709"/>